<dbReference type="AlphaFoldDB" id="A0A0F5PQD4"/>
<organism evidence="1 2">
    <name type="scientific">Caldanaerobacter subterraneus subsp. pacificus DSM 12653</name>
    <dbReference type="NCBI Taxonomy" id="391606"/>
    <lineage>
        <taxon>Bacteria</taxon>
        <taxon>Bacillati</taxon>
        <taxon>Bacillota</taxon>
        <taxon>Clostridia</taxon>
        <taxon>Thermoanaerobacterales</taxon>
        <taxon>Thermoanaerobacteraceae</taxon>
        <taxon>Caldanaerobacter</taxon>
    </lineage>
</organism>
<dbReference type="Proteomes" id="UP000010146">
    <property type="component" value="Unassembled WGS sequence"/>
</dbReference>
<comment type="caution">
    <text evidence="1">The sequence shown here is derived from an EMBL/GenBank/DDBJ whole genome shotgun (WGS) entry which is preliminary data.</text>
</comment>
<protein>
    <submittedName>
        <fullName evidence="1">Uncharacterized protein</fullName>
    </submittedName>
</protein>
<dbReference type="EMBL" id="ABXP02000017">
    <property type="protein sequence ID" value="KKC30853.1"/>
    <property type="molecule type" value="Genomic_DNA"/>
</dbReference>
<accession>A0A0F5PQD4</accession>
<proteinExistence type="predicted"/>
<evidence type="ECO:0000313" key="1">
    <source>
        <dbReference type="EMBL" id="KKC30853.1"/>
    </source>
</evidence>
<evidence type="ECO:0000313" key="2">
    <source>
        <dbReference type="Proteomes" id="UP000010146"/>
    </source>
</evidence>
<gene>
    <name evidence="1" type="ORF">CDSM653_00103</name>
</gene>
<sequence length="40" mass="4433">MEEIKKNTFGVSGAHPPKKCDEASLLAFRNGSPSLFLKHF</sequence>
<reference evidence="1 2" key="2">
    <citation type="journal article" date="2015" name="BMC Genomics">
        <title>Analysis of three genomes within the thermophilic bacterial species Caldanaerobacter subterraneus with a focus on carbon monoxide dehydrogenase evolution and hydrolase diversity.</title>
        <authorList>
            <person name="Sant'Anna F.H."/>
            <person name="Lebedinsky A.V."/>
            <person name="Sokolova T.G."/>
            <person name="Robb F.T."/>
            <person name="Gonzalez J.M."/>
        </authorList>
    </citation>
    <scope>NUCLEOTIDE SEQUENCE [LARGE SCALE GENOMIC DNA]</scope>
    <source>
        <strain evidence="1 2">DSM 12653</strain>
    </source>
</reference>
<name>A0A0F5PQD4_9THEO</name>
<reference evidence="1 2" key="1">
    <citation type="submission" date="2008-07" db="EMBL/GenBank/DDBJ databases">
        <authorList>
            <person name="Gonzalez J."/>
            <person name="Sokolova T."/>
            <person name="Ferriera S."/>
            <person name="Johnson J."/>
            <person name="Kravitz S."/>
            <person name="Beeson K."/>
            <person name="Sutton G."/>
            <person name="Rogers Y.-H."/>
            <person name="Friedman R."/>
            <person name="Frazier M."/>
            <person name="Venter J.C."/>
        </authorList>
    </citation>
    <scope>NUCLEOTIDE SEQUENCE [LARGE SCALE GENOMIC DNA]</scope>
    <source>
        <strain evidence="1 2">DSM 12653</strain>
    </source>
</reference>
<reference evidence="2" key="3">
    <citation type="submission" date="2015-02" db="EMBL/GenBank/DDBJ databases">
        <title>Genome analysis of three genomes within the thermophilic hydrogenogenic bacterial species Caldanaerobacter subterraneus.</title>
        <authorList>
            <person name="Sant'Anna F.H."/>
            <person name="Lebedinsky A."/>
            <person name="Sokolova T."/>
            <person name="Robb F.T."/>
            <person name="Gonzalez J.M."/>
        </authorList>
    </citation>
    <scope>NUCLEOTIDE SEQUENCE [LARGE SCALE GENOMIC DNA]</scope>
    <source>
        <strain evidence="2">DSM 12653</strain>
    </source>
</reference>